<dbReference type="Proteomes" id="UP000008743">
    <property type="component" value="Unassembled WGS sequence"/>
</dbReference>
<dbReference type="EMBL" id="KE346369">
    <property type="protein sequence ID" value="KJE95469.1"/>
    <property type="molecule type" value="Genomic_DNA"/>
</dbReference>
<dbReference type="GO" id="GO:0043161">
    <property type="term" value="P:proteasome-mediated ubiquitin-dependent protein catabolic process"/>
    <property type="evidence" value="ECO:0007669"/>
    <property type="project" value="TreeGrafter"/>
</dbReference>
<dbReference type="PANTHER" id="PTHR12387">
    <property type="entry name" value="26S PROTEASOME NON-ATPASE REGULATORY SUBUNIT 8"/>
    <property type="match status" value="1"/>
</dbReference>
<dbReference type="OrthoDB" id="409122at2759"/>
<dbReference type="GO" id="GO:0008541">
    <property type="term" value="C:proteasome regulatory particle, lid subcomplex"/>
    <property type="evidence" value="ECO:0007669"/>
    <property type="project" value="TreeGrafter"/>
</dbReference>
<evidence type="ECO:0000313" key="4">
    <source>
        <dbReference type="Proteomes" id="UP000008743"/>
    </source>
</evidence>
<sequence>MTIANANALLSKLRGEWTATKPNHQLCGDLLIQLKIALTELSFLPTAGVQSAEELLLAREVLEIGALHSIAVGDFAAFDRYAVQLRTYYFDYAAAIPTSSQRSLLLGLHLLRLLSQQQIGDFHVALERLNSVTLTSDPFVRFPIALEQHIMEGLDHQVFAAVQNVPHPSYVPFMEQLLQTLRSNAESDKLKLSVGDARKLAAKIELHDYSAQVIQNALGYAKELERIV</sequence>
<evidence type="ECO:0000313" key="3">
    <source>
        <dbReference type="EMBL" id="KJE95469.1"/>
    </source>
</evidence>
<dbReference type="Pfam" id="PF10075">
    <property type="entry name" value="CSN8_PSD8_EIF3K"/>
    <property type="match status" value="1"/>
</dbReference>
<dbReference type="AlphaFoldDB" id="A0A0D2X455"/>
<gene>
    <name evidence="3" type="ORF">CAOG_005917</name>
</gene>
<dbReference type="PANTHER" id="PTHR12387:SF0">
    <property type="entry name" value="26S PROTEASOME NON-ATPASE REGULATORY SUBUNIT 8"/>
    <property type="match status" value="1"/>
</dbReference>
<dbReference type="InterPro" id="IPR033464">
    <property type="entry name" value="CSN8_PSD8_EIF3K"/>
</dbReference>
<dbReference type="STRING" id="595528.A0A0D2X455"/>
<dbReference type="OMA" id="MTIANAN"/>
<dbReference type="InParanoid" id="A0A0D2X455"/>
<dbReference type="FunCoup" id="A0A0D2X455">
    <property type="interactions" value="553"/>
</dbReference>
<organism evidence="3 4">
    <name type="scientific">Capsaspora owczarzaki (strain ATCC 30864)</name>
    <dbReference type="NCBI Taxonomy" id="595528"/>
    <lineage>
        <taxon>Eukaryota</taxon>
        <taxon>Filasterea</taxon>
        <taxon>Capsaspora</taxon>
    </lineage>
</organism>
<evidence type="ECO:0000256" key="1">
    <source>
        <dbReference type="ARBA" id="ARBA00022942"/>
    </source>
</evidence>
<keyword evidence="4" id="KW-1185">Reference proteome</keyword>
<proteinExistence type="predicted"/>
<dbReference type="PhylomeDB" id="A0A0D2X455"/>
<dbReference type="eggNOG" id="KOG3151">
    <property type="taxonomic scope" value="Eukaryota"/>
</dbReference>
<dbReference type="GO" id="GO:0005634">
    <property type="term" value="C:nucleus"/>
    <property type="evidence" value="ECO:0007669"/>
    <property type="project" value="TreeGrafter"/>
</dbReference>
<keyword evidence="1" id="KW-0647">Proteasome</keyword>
<dbReference type="InterPro" id="IPR006746">
    <property type="entry name" value="26S_Psome_Rpn12"/>
</dbReference>
<reference evidence="4" key="1">
    <citation type="submission" date="2011-02" db="EMBL/GenBank/DDBJ databases">
        <title>The Genome Sequence of Capsaspora owczarzaki ATCC 30864.</title>
        <authorList>
            <person name="Russ C."/>
            <person name="Cuomo C."/>
            <person name="Burger G."/>
            <person name="Gray M.W."/>
            <person name="Holland P.W.H."/>
            <person name="King N."/>
            <person name="Lang F.B.F."/>
            <person name="Roger A.J."/>
            <person name="Ruiz-Trillo I."/>
            <person name="Young S.K."/>
            <person name="Zeng Q."/>
            <person name="Gargeya S."/>
            <person name="Alvarado L."/>
            <person name="Berlin A."/>
            <person name="Chapman S.B."/>
            <person name="Chen Z."/>
            <person name="Freedman E."/>
            <person name="Gellesch M."/>
            <person name="Goldberg J."/>
            <person name="Griggs A."/>
            <person name="Gujja S."/>
            <person name="Heilman E."/>
            <person name="Heiman D."/>
            <person name="Howarth C."/>
            <person name="Mehta T."/>
            <person name="Neiman D."/>
            <person name="Pearson M."/>
            <person name="Roberts A."/>
            <person name="Saif S."/>
            <person name="Shea T."/>
            <person name="Shenoy N."/>
            <person name="Sisk P."/>
            <person name="Stolte C."/>
            <person name="Sykes S."/>
            <person name="White J."/>
            <person name="Yandava C."/>
            <person name="Haas B."/>
            <person name="Nusbaum C."/>
            <person name="Birren B."/>
        </authorList>
    </citation>
    <scope>NUCLEOTIDE SEQUENCE</scope>
    <source>
        <strain evidence="4">ATCC 30864</strain>
    </source>
</reference>
<accession>A0A0D2X455</accession>
<dbReference type="Gene3D" id="1.25.40.990">
    <property type="match status" value="1"/>
</dbReference>
<protein>
    <recommendedName>
        <fullName evidence="2">CSN8/PSMD8/EIF3K domain-containing protein</fullName>
    </recommendedName>
</protein>
<evidence type="ECO:0000259" key="2">
    <source>
        <dbReference type="Pfam" id="PF10075"/>
    </source>
</evidence>
<feature type="domain" description="CSN8/PSMD8/EIF3K" evidence="2">
    <location>
        <begin position="103"/>
        <end position="183"/>
    </location>
</feature>
<dbReference type="GO" id="GO:0005829">
    <property type="term" value="C:cytosol"/>
    <property type="evidence" value="ECO:0007669"/>
    <property type="project" value="TreeGrafter"/>
</dbReference>
<name>A0A0D2X455_CAPO3</name>